<dbReference type="InterPro" id="IPR007499">
    <property type="entry name" value="ERF_bacteria_virus"/>
</dbReference>
<sequence>MGDTKNLYQRIVAIMADMGAVGKGGKTTYGEKYAYHKIDDIDDKLRQSLVDHGVVASISKIDDRHLEHFEGTDKQGNPRTTWYAECALSIELVNADTPEERMTIMGWGQGLDYSDKATGKAISYAAKAAYLSAFHLRGQPDNESDNIPRTQKATTPKLTPQEQTYVDDAEQTIAACDDLQFLTDMGVKIKERSAAVQDELRPSYTTQYRKLQQLAESEPLPY</sequence>
<dbReference type="EMBL" id="MT142827">
    <property type="protein sequence ID" value="QJA89167.1"/>
    <property type="molecule type" value="Genomic_DNA"/>
</dbReference>
<reference evidence="1" key="1">
    <citation type="submission" date="2020-03" db="EMBL/GenBank/DDBJ databases">
        <title>The deep terrestrial virosphere.</title>
        <authorList>
            <person name="Holmfeldt K."/>
            <person name="Nilsson E."/>
            <person name="Simone D."/>
            <person name="Lopez-Fernandez M."/>
            <person name="Wu X."/>
            <person name="de Brujin I."/>
            <person name="Lundin D."/>
            <person name="Andersson A."/>
            <person name="Bertilsson S."/>
            <person name="Dopson M."/>
        </authorList>
    </citation>
    <scope>NUCLEOTIDE SEQUENCE</scope>
    <source>
        <strain evidence="1">MM415B02597</strain>
    </source>
</reference>
<accession>A0A6M3L376</accession>
<name>A0A6M3L376_9ZZZZ</name>
<gene>
    <name evidence="1" type="ORF">MM415B02597_0008</name>
</gene>
<evidence type="ECO:0000313" key="1">
    <source>
        <dbReference type="EMBL" id="QJA89167.1"/>
    </source>
</evidence>
<dbReference type="Pfam" id="PF04404">
    <property type="entry name" value="ERF"/>
    <property type="match status" value="1"/>
</dbReference>
<proteinExistence type="predicted"/>
<dbReference type="AlphaFoldDB" id="A0A6M3L376"/>
<protein>
    <submittedName>
        <fullName evidence="1">Putative Erf family protein</fullName>
    </submittedName>
</protein>
<organism evidence="1">
    <name type="scientific">viral metagenome</name>
    <dbReference type="NCBI Taxonomy" id="1070528"/>
    <lineage>
        <taxon>unclassified sequences</taxon>
        <taxon>metagenomes</taxon>
        <taxon>organismal metagenomes</taxon>
    </lineage>
</organism>